<feature type="compositionally biased region" description="Basic and acidic residues" evidence="1">
    <location>
        <begin position="40"/>
        <end position="51"/>
    </location>
</feature>
<organism evidence="2 3">
    <name type="scientific">Claviceps arundinis</name>
    <dbReference type="NCBI Taxonomy" id="1623583"/>
    <lineage>
        <taxon>Eukaryota</taxon>
        <taxon>Fungi</taxon>
        <taxon>Dikarya</taxon>
        <taxon>Ascomycota</taxon>
        <taxon>Pezizomycotina</taxon>
        <taxon>Sordariomycetes</taxon>
        <taxon>Hypocreomycetidae</taxon>
        <taxon>Hypocreales</taxon>
        <taxon>Clavicipitaceae</taxon>
        <taxon>Claviceps</taxon>
    </lineage>
</organism>
<dbReference type="PANTHER" id="PTHR14312:SF1">
    <property type="entry name" value="BASIC-LEUCINE ZIPPER TRANSCRIPTION FACTOR A"/>
    <property type="match status" value="1"/>
</dbReference>
<dbReference type="EMBL" id="SRPS01000315">
    <property type="protein sequence ID" value="KAG5959846.1"/>
    <property type="molecule type" value="Genomic_DNA"/>
</dbReference>
<feature type="compositionally biased region" description="Low complexity" evidence="1">
    <location>
        <begin position="22"/>
        <end position="35"/>
    </location>
</feature>
<feature type="region of interest" description="Disordered" evidence="1">
    <location>
        <begin position="691"/>
        <end position="717"/>
    </location>
</feature>
<feature type="compositionally biased region" description="Acidic residues" evidence="1">
    <location>
        <begin position="706"/>
        <end position="717"/>
    </location>
</feature>
<dbReference type="OrthoDB" id="420046at2759"/>
<sequence>MAKNGEKRAPKAATVRGEGDSKSAASGASTSSIPSTPKVPRSDKNHASSDSNEKLAIARNKHWRFISSFHGAWINLPLEILEIVANLNYSTPRPQPMDPAVVFDVLKVRRNVDEATTFAVGAANDVASSTLINVNGGLPLLNSLGHGAKLSKERKLRMRELACHKLARAYMLDEIASSVASMQGTSALDNVGGLVLQRKRDNFDAKYCHFFLEKIPSRQLVSSTSLAPLNEMLSTGHARIEVLRTSSTVKFFQEDWDGAIQDLTEALRLARYRDLPHSFSQDTGTSSRPKAEGRPKFRNPNSVLSDDEQPTGLIQQLLFQRAAVFLTQACRFVSRCFPSTTAEGKESEEASKIRQEYRKQVKLVARRALKDYMSFLSHFDYSPNIPTLFMVEFHSDIAIASKQVKSSSVGYSPLSEDHIVYSVPELFAAVPPPHLPEYPTPATGVAPEMASSQELVTYHPLLTEALHATLLCHSLLQTSVKELQRHAYMVARLVRLCHGEPIFRESRSVSRTDWVEVLRRADNWIHLCDTWEALCAPAPSYHHHQRKQQQLRLRQQQQQELQAKCQQLQQQQQQQRQQQQADPASATASPSQKGDSSAASGAKAQSTATSSGKTPLHGMIPSGAHVLHSPEDIFSEGPKDFPYSTGRSTSIALWISNAPVVTGVTRRRKKVKKAGGEENGAGLAAAMEEMTLGGGAGEEQNKELENGQDQEQDRDEE</sequence>
<evidence type="ECO:0000313" key="3">
    <source>
        <dbReference type="Proteomes" id="UP000784919"/>
    </source>
</evidence>
<dbReference type="GO" id="GO:0010468">
    <property type="term" value="P:regulation of gene expression"/>
    <property type="evidence" value="ECO:0007669"/>
    <property type="project" value="TreeGrafter"/>
</dbReference>
<gene>
    <name evidence="2" type="ORF">E4U56_004779</name>
</gene>
<feature type="compositionally biased region" description="Low complexity" evidence="1">
    <location>
        <begin position="591"/>
        <end position="614"/>
    </location>
</feature>
<proteinExistence type="predicted"/>
<dbReference type="PANTHER" id="PTHR14312">
    <property type="entry name" value="CREB/ATF BZIP TRANSCRIPTION FACTOR"/>
    <property type="match status" value="1"/>
</dbReference>
<dbReference type="Proteomes" id="UP000784919">
    <property type="component" value="Unassembled WGS sequence"/>
</dbReference>
<feature type="compositionally biased region" description="Polar residues" evidence="1">
    <location>
        <begin position="278"/>
        <end position="288"/>
    </location>
</feature>
<accession>A0A9P7MNJ4</accession>
<dbReference type="GO" id="GO:0005634">
    <property type="term" value="C:nucleus"/>
    <property type="evidence" value="ECO:0007669"/>
    <property type="project" value="TreeGrafter"/>
</dbReference>
<dbReference type="AlphaFoldDB" id="A0A9P7MNJ4"/>
<evidence type="ECO:0000256" key="1">
    <source>
        <dbReference type="SAM" id="MobiDB-lite"/>
    </source>
</evidence>
<evidence type="ECO:0008006" key="4">
    <source>
        <dbReference type="Google" id="ProtNLM"/>
    </source>
</evidence>
<comment type="caution">
    <text evidence="2">The sequence shown here is derived from an EMBL/GenBank/DDBJ whole genome shotgun (WGS) entry which is preliminary data.</text>
</comment>
<reference evidence="2" key="1">
    <citation type="journal article" date="2020" name="bioRxiv">
        <title>Whole genome comparisons of ergot fungi reveals the divergence and evolution of species within the genus Claviceps are the result of varying mechanisms driving genome evolution and host range expansion.</title>
        <authorList>
            <person name="Wyka S.A."/>
            <person name="Mondo S.J."/>
            <person name="Liu M."/>
            <person name="Dettman J."/>
            <person name="Nalam V."/>
            <person name="Broders K.D."/>
        </authorList>
    </citation>
    <scope>NUCLEOTIDE SEQUENCE</scope>
    <source>
        <strain evidence="2">CCC 1102</strain>
    </source>
</reference>
<protein>
    <recommendedName>
        <fullName evidence="4">Histidine kinase group protein</fullName>
    </recommendedName>
</protein>
<feature type="region of interest" description="Disordered" evidence="1">
    <location>
        <begin position="278"/>
        <end position="307"/>
    </location>
</feature>
<dbReference type="GO" id="GO:0043565">
    <property type="term" value="F:sequence-specific DNA binding"/>
    <property type="evidence" value="ECO:0007669"/>
    <property type="project" value="TreeGrafter"/>
</dbReference>
<name>A0A9P7MNJ4_9HYPO</name>
<feature type="region of interest" description="Disordered" evidence="1">
    <location>
        <begin position="574"/>
        <end position="641"/>
    </location>
</feature>
<evidence type="ECO:0000313" key="2">
    <source>
        <dbReference type="EMBL" id="KAG5959846.1"/>
    </source>
</evidence>
<feature type="region of interest" description="Disordered" evidence="1">
    <location>
        <begin position="1"/>
        <end position="51"/>
    </location>
</feature>